<evidence type="ECO:0000313" key="2">
    <source>
        <dbReference type="EMBL" id="OQS06445.1"/>
    </source>
</evidence>
<dbReference type="AlphaFoldDB" id="A0A1W0A886"/>
<keyword evidence="1" id="KW-0812">Transmembrane</keyword>
<keyword evidence="1" id="KW-1133">Transmembrane helix</keyword>
<evidence type="ECO:0000256" key="1">
    <source>
        <dbReference type="SAM" id="Phobius"/>
    </source>
</evidence>
<evidence type="ECO:0000313" key="3">
    <source>
        <dbReference type="Proteomes" id="UP000243217"/>
    </source>
</evidence>
<feature type="transmembrane region" description="Helical" evidence="1">
    <location>
        <begin position="21"/>
        <end position="47"/>
    </location>
</feature>
<accession>A0A1W0A886</accession>
<dbReference type="OrthoDB" id="79892at2759"/>
<comment type="caution">
    <text evidence="2">The sequence shown here is derived from an EMBL/GenBank/DDBJ whole genome shotgun (WGS) entry which is preliminary data.</text>
</comment>
<gene>
    <name evidence="2" type="ORF">THRCLA_20373</name>
</gene>
<dbReference type="Proteomes" id="UP000243217">
    <property type="component" value="Unassembled WGS sequence"/>
</dbReference>
<keyword evidence="3" id="KW-1185">Reference proteome</keyword>
<name>A0A1W0A886_9STRA</name>
<dbReference type="EMBL" id="JNBS01000342">
    <property type="protein sequence ID" value="OQS06445.1"/>
    <property type="molecule type" value="Genomic_DNA"/>
</dbReference>
<protein>
    <submittedName>
        <fullName evidence="2">Uncharacterized protein</fullName>
    </submittedName>
</protein>
<organism evidence="2 3">
    <name type="scientific">Thraustotheca clavata</name>
    <dbReference type="NCBI Taxonomy" id="74557"/>
    <lineage>
        <taxon>Eukaryota</taxon>
        <taxon>Sar</taxon>
        <taxon>Stramenopiles</taxon>
        <taxon>Oomycota</taxon>
        <taxon>Saprolegniomycetes</taxon>
        <taxon>Saprolegniales</taxon>
        <taxon>Achlyaceae</taxon>
        <taxon>Thraustotheca</taxon>
    </lineage>
</organism>
<proteinExistence type="predicted"/>
<keyword evidence="1" id="KW-0472">Membrane</keyword>
<sequence>MMEHHYSHRREKSSLKRFLTWLTFLSLTSFFFHPDGMIWIILHWSLLQTQHLLHNTVELCGYDTDNSVTLLWAALGWLTSALLSALYLLHKLFPVKQVPVRAPTPVDSGFDFSHLKGCKKTKRKEKKLRAIYLSQRDPLSPISSPRVSTTSEDFCYTPPSHYASPIPSPKKIAQARQPEVNLTLHTVPKPITSTTEIKLQDSDSNSKPALSPFKSNEQKIMEATLPDNLSCNPVFEPECSPIADSTPLEYQSPVEEPLPLNEEDEVLAEELIEASDNNETCGEIVDEIIDDGKSILIEKDIEVTPEAPPALNKAELFAFLRDPKTTAPAIRHNVASGLIDGDMVLSMRSSEFAEAKVSQLAARMLLISVMSSRENRFVPTTPTFNRAVMSPPSRVPPPPGFSAINNAPTNDYYRSGAHRIEEPVKNSLDMNHQYERDMELISNQMTMNVLD</sequence>
<feature type="transmembrane region" description="Helical" evidence="1">
    <location>
        <begin position="67"/>
        <end position="89"/>
    </location>
</feature>
<reference evidence="2 3" key="1">
    <citation type="journal article" date="2014" name="Genome Biol. Evol.">
        <title>The secreted proteins of Achlya hypogyna and Thraustotheca clavata identify the ancestral oomycete secretome and reveal gene acquisitions by horizontal gene transfer.</title>
        <authorList>
            <person name="Misner I."/>
            <person name="Blouin N."/>
            <person name="Leonard G."/>
            <person name="Richards T.A."/>
            <person name="Lane C.E."/>
        </authorList>
    </citation>
    <scope>NUCLEOTIDE SEQUENCE [LARGE SCALE GENOMIC DNA]</scope>
    <source>
        <strain evidence="2 3">ATCC 34112</strain>
    </source>
</reference>